<dbReference type="EMBL" id="JANRMS010002481">
    <property type="protein sequence ID" value="KAJ3522281.1"/>
    <property type="molecule type" value="Genomic_DNA"/>
</dbReference>
<organism evidence="1 2">
    <name type="scientific">Fusarium decemcellulare</name>
    <dbReference type="NCBI Taxonomy" id="57161"/>
    <lineage>
        <taxon>Eukaryota</taxon>
        <taxon>Fungi</taxon>
        <taxon>Dikarya</taxon>
        <taxon>Ascomycota</taxon>
        <taxon>Pezizomycotina</taxon>
        <taxon>Sordariomycetes</taxon>
        <taxon>Hypocreomycetidae</taxon>
        <taxon>Hypocreales</taxon>
        <taxon>Nectriaceae</taxon>
        <taxon>Fusarium</taxon>
        <taxon>Fusarium decemcellulare species complex</taxon>
    </lineage>
</organism>
<protein>
    <submittedName>
        <fullName evidence="1">Uncharacterized protein</fullName>
    </submittedName>
</protein>
<accession>A0ACC1RN50</accession>
<sequence>MPPGSSQKGTGKKNSAAMQKQSRNTTPAPVATASLPPQEFYDPDYLNTRVILFRNLTYDDIVDQAAEELVEYYGKALNFLRSWHETFGRRAQEATGRLRGTK</sequence>
<gene>
    <name evidence="1" type="ORF">NM208_g12927</name>
</gene>
<proteinExistence type="predicted"/>
<evidence type="ECO:0000313" key="1">
    <source>
        <dbReference type="EMBL" id="KAJ3522281.1"/>
    </source>
</evidence>
<name>A0ACC1RN50_9HYPO</name>
<reference evidence="1" key="1">
    <citation type="submission" date="2022-08" db="EMBL/GenBank/DDBJ databases">
        <title>Genome Sequence of Fusarium decemcellulare.</title>
        <authorList>
            <person name="Buettner E."/>
        </authorList>
    </citation>
    <scope>NUCLEOTIDE SEQUENCE</scope>
    <source>
        <strain evidence="1">Babe19</strain>
    </source>
</reference>
<evidence type="ECO:0000313" key="2">
    <source>
        <dbReference type="Proteomes" id="UP001148629"/>
    </source>
</evidence>
<comment type="caution">
    <text evidence="1">The sequence shown here is derived from an EMBL/GenBank/DDBJ whole genome shotgun (WGS) entry which is preliminary data.</text>
</comment>
<dbReference type="Proteomes" id="UP001148629">
    <property type="component" value="Unassembled WGS sequence"/>
</dbReference>
<keyword evidence="2" id="KW-1185">Reference proteome</keyword>